<reference evidence="1 2" key="1">
    <citation type="submission" date="2020-12" db="EMBL/GenBank/DDBJ databases">
        <title>Concerted genomic and epigenomic changes stabilize Arabidopsis allopolyploids.</title>
        <authorList>
            <person name="Chen Z."/>
        </authorList>
    </citation>
    <scope>NUCLEOTIDE SEQUENCE [LARGE SCALE GENOMIC DNA]</scope>
    <source>
        <strain evidence="1">As9502</strain>
        <tissue evidence="1">Leaf</tissue>
    </source>
</reference>
<evidence type="ECO:0000313" key="2">
    <source>
        <dbReference type="Proteomes" id="UP000694251"/>
    </source>
</evidence>
<name>A0A8T2EFL0_ARASU</name>
<organism evidence="1 2">
    <name type="scientific">Arabidopsis suecica</name>
    <name type="common">Swedish thale-cress</name>
    <name type="synonym">Cardaminopsis suecica</name>
    <dbReference type="NCBI Taxonomy" id="45249"/>
    <lineage>
        <taxon>Eukaryota</taxon>
        <taxon>Viridiplantae</taxon>
        <taxon>Streptophyta</taxon>
        <taxon>Embryophyta</taxon>
        <taxon>Tracheophyta</taxon>
        <taxon>Spermatophyta</taxon>
        <taxon>Magnoliopsida</taxon>
        <taxon>eudicotyledons</taxon>
        <taxon>Gunneridae</taxon>
        <taxon>Pentapetalae</taxon>
        <taxon>rosids</taxon>
        <taxon>malvids</taxon>
        <taxon>Brassicales</taxon>
        <taxon>Brassicaceae</taxon>
        <taxon>Camelineae</taxon>
        <taxon>Arabidopsis</taxon>
    </lineage>
</organism>
<accession>A0A8T2EFL0</accession>
<sequence length="55" mass="6212">MQKMGESTGCGKGGLMIPNHKSANSYNLSLELSLVDSVWDCNVRTMRYSYIPEWL</sequence>
<dbReference type="OrthoDB" id="1714657at2759"/>
<keyword evidence="2" id="KW-1185">Reference proteome</keyword>
<evidence type="ECO:0000313" key="1">
    <source>
        <dbReference type="EMBL" id="KAG7621792.1"/>
    </source>
</evidence>
<dbReference type="AlphaFoldDB" id="A0A8T2EFL0"/>
<dbReference type="Proteomes" id="UP000694251">
    <property type="component" value="Chromosome 4"/>
</dbReference>
<proteinExistence type="predicted"/>
<dbReference type="EMBL" id="JAEFBJ010000004">
    <property type="protein sequence ID" value="KAG7621792.1"/>
    <property type="molecule type" value="Genomic_DNA"/>
</dbReference>
<protein>
    <submittedName>
        <fullName evidence="1">Uncharacterized protein</fullName>
    </submittedName>
</protein>
<gene>
    <name evidence="1" type="ORF">ISN44_As04g026510</name>
</gene>
<comment type="caution">
    <text evidence="1">The sequence shown here is derived from an EMBL/GenBank/DDBJ whole genome shotgun (WGS) entry which is preliminary data.</text>
</comment>